<keyword evidence="3" id="KW-0175">Coiled coil</keyword>
<dbReference type="GO" id="GO:0005524">
    <property type="term" value="F:ATP binding"/>
    <property type="evidence" value="ECO:0007669"/>
    <property type="project" value="InterPro"/>
</dbReference>
<proteinExistence type="inferred from homology"/>
<reference evidence="6" key="1">
    <citation type="journal article" date="2019" name="Front. Microbiol.">
        <title>Pandoravirus Celtis Illustrates the Microevolution Processes at Work in the Giant Pandoraviridae Genomes.</title>
        <authorList>
            <person name="Legendre M."/>
            <person name="Alempic J.M."/>
            <person name="Philippe N."/>
            <person name="Lartigue A."/>
            <person name="Jeudy S."/>
            <person name="Poirot O."/>
            <person name="Ta N.T."/>
            <person name="Nin S."/>
            <person name="Coute Y."/>
            <person name="Abergel C."/>
            <person name="Claverie J.M."/>
        </authorList>
    </citation>
    <scope>NUCLEOTIDE SEQUENCE</scope>
</reference>
<dbReference type="Proteomes" id="UP001237152">
    <property type="component" value="Segment"/>
</dbReference>
<evidence type="ECO:0000259" key="4">
    <source>
        <dbReference type="SMART" id="SM00382"/>
    </source>
</evidence>
<comment type="subcellular location">
    <subcellularLocation>
        <location evidence="1">Membrane</location>
        <topology evidence="1">Single-pass membrane protein</topology>
    </subcellularLocation>
</comment>
<dbReference type="GO" id="GO:0016887">
    <property type="term" value="F:ATP hydrolysis activity"/>
    <property type="evidence" value="ECO:0007669"/>
    <property type="project" value="InterPro"/>
</dbReference>
<accession>A0A4D6EID7</accession>
<evidence type="ECO:0000313" key="7">
    <source>
        <dbReference type="Proteomes" id="UP001237152"/>
    </source>
</evidence>
<gene>
    <name evidence="6" type="ORF">pclt_cds_599</name>
</gene>
<dbReference type="InterPro" id="IPR003959">
    <property type="entry name" value="ATPase_AAA_core"/>
</dbReference>
<dbReference type="EMBL" id="MK174290">
    <property type="protein sequence ID" value="QBZ81192.1"/>
    <property type="molecule type" value="Genomic_DNA"/>
</dbReference>
<evidence type="ECO:0000313" key="6">
    <source>
        <dbReference type="EMBL" id="QBZ81192.1"/>
    </source>
</evidence>
<dbReference type="Pfam" id="PF08740">
    <property type="entry name" value="BCS1_N"/>
    <property type="match status" value="1"/>
</dbReference>
<dbReference type="Gene3D" id="3.40.50.300">
    <property type="entry name" value="P-loop containing nucleotide triphosphate hydrolases"/>
    <property type="match status" value="1"/>
</dbReference>
<evidence type="ECO:0000259" key="5">
    <source>
        <dbReference type="SMART" id="SM01024"/>
    </source>
</evidence>
<dbReference type="SUPFAM" id="SSF52540">
    <property type="entry name" value="P-loop containing nucleoside triphosphate hydrolases"/>
    <property type="match status" value="1"/>
</dbReference>
<dbReference type="GO" id="GO:0016020">
    <property type="term" value="C:membrane"/>
    <property type="evidence" value="ECO:0007669"/>
    <property type="project" value="UniProtKB-SubCell"/>
</dbReference>
<dbReference type="Pfam" id="PF00004">
    <property type="entry name" value="AAA"/>
    <property type="match status" value="1"/>
</dbReference>
<dbReference type="InterPro" id="IPR050747">
    <property type="entry name" value="Mitochondrial_chaperone_BCS1"/>
</dbReference>
<dbReference type="InterPro" id="IPR014851">
    <property type="entry name" value="BCS1_N"/>
</dbReference>
<evidence type="ECO:0000256" key="2">
    <source>
        <dbReference type="ARBA" id="ARBA00007448"/>
    </source>
</evidence>
<organism evidence="6 7">
    <name type="scientific">Pandoravirus celtis</name>
    <dbReference type="NCBI Taxonomy" id="2568002"/>
    <lineage>
        <taxon>Viruses</taxon>
        <taxon>Pandoravirus</taxon>
    </lineage>
</organism>
<feature type="domain" description="BCS1 N-terminal" evidence="5">
    <location>
        <begin position="43"/>
        <end position="237"/>
    </location>
</feature>
<sequence length="525" mass="57765">MDGFGFIRTALMAQVSAFSADPLFGLGRRLLGAPALACGVGVAILTSAIAPLKARTLGEITTMMRDLVDPFSYVEISSSDPVFVHVDAWLRAAVSDPKRASVLNGSRRTEVVRTVGNCASGSSSKRIYDTNGAVRPDPTTQSLTFSANLADTMYVVFEGRTITASYKRLRSSDAHEPTARLVDVFGGNTLTLRIMGRDNGPIKRLVEEARREAEERADAYTTIFKPEGSRWRVDDKVAKYDMANSKHDPKMLAEIIEDLRRFFDRRDLYATKGRRWKRGILLYGPPGSGKSTLIHLLASHFGRSIAHAGSLSHATPQLAKNLPGNAFLVFEDVDCGPGVTRNSTDFGAVLNVLDGISDYQDGMVVIMTANHVGKIDPALLRPGRMDVKFFVGQPNDEQCKAMYCNFFAASHEDMARIDLEHRRFDYATVPAARYDEAVAFVAALKQESHDGGLADAFGLPMMSCAFIENVLGRAMEPEYALETLRQCIDEARALSEEQRRDKDRAFKEEAHKRGLLIEASTHATA</sequence>
<name>A0A4D6EID7_9VIRU</name>
<feature type="coiled-coil region" evidence="3">
    <location>
        <begin position="481"/>
        <end position="508"/>
    </location>
</feature>
<evidence type="ECO:0000256" key="3">
    <source>
        <dbReference type="SAM" id="Coils"/>
    </source>
</evidence>
<evidence type="ECO:0000256" key="1">
    <source>
        <dbReference type="ARBA" id="ARBA00004167"/>
    </source>
</evidence>
<dbReference type="SMART" id="SM01024">
    <property type="entry name" value="BCS1_N"/>
    <property type="match status" value="1"/>
</dbReference>
<protein>
    <submittedName>
        <fullName evidence="6">Stage V sporulation protein K incomplete domain containing protein</fullName>
    </submittedName>
</protein>
<dbReference type="SMART" id="SM00382">
    <property type="entry name" value="AAA"/>
    <property type="match status" value="1"/>
</dbReference>
<comment type="similarity">
    <text evidence="2">Belongs to the AAA ATPase family. BCS1 subfamily.</text>
</comment>
<feature type="domain" description="AAA+ ATPase" evidence="4">
    <location>
        <begin position="276"/>
        <end position="395"/>
    </location>
</feature>
<dbReference type="PANTHER" id="PTHR23070">
    <property type="entry name" value="BCS1 AAA-TYPE ATPASE"/>
    <property type="match status" value="1"/>
</dbReference>
<dbReference type="InterPro" id="IPR027417">
    <property type="entry name" value="P-loop_NTPase"/>
</dbReference>
<dbReference type="InterPro" id="IPR003593">
    <property type="entry name" value="AAA+_ATPase"/>
</dbReference>